<dbReference type="EMBL" id="JBIRUQ010000006">
    <property type="protein sequence ID" value="MFI1463773.1"/>
    <property type="molecule type" value="Genomic_DNA"/>
</dbReference>
<dbReference type="GeneID" id="93507705"/>
<accession>A0ABW7TRX6</accession>
<name>A0ABW7TRX6_9NOCA</name>
<evidence type="ECO:0000313" key="2">
    <source>
        <dbReference type="Proteomes" id="UP001611263"/>
    </source>
</evidence>
<evidence type="ECO:0000313" key="1">
    <source>
        <dbReference type="EMBL" id="MFI1463773.1"/>
    </source>
</evidence>
<protein>
    <recommendedName>
        <fullName evidence="3">Knr4/Smi1-like domain-containing protein</fullName>
    </recommendedName>
</protein>
<dbReference type="RefSeq" id="WP_033246478.1">
    <property type="nucleotide sequence ID" value="NZ_JBIRUQ010000006.1"/>
</dbReference>
<reference evidence="1 2" key="1">
    <citation type="submission" date="2024-10" db="EMBL/GenBank/DDBJ databases">
        <title>The Natural Products Discovery Center: Release of the First 8490 Sequenced Strains for Exploring Actinobacteria Biosynthetic Diversity.</title>
        <authorList>
            <person name="Kalkreuter E."/>
            <person name="Kautsar S.A."/>
            <person name="Yang D."/>
            <person name="Bader C.D."/>
            <person name="Teijaro C.N."/>
            <person name="Fluegel L."/>
            <person name="Davis C.M."/>
            <person name="Simpson J.R."/>
            <person name="Lauterbach L."/>
            <person name="Steele A.D."/>
            <person name="Gui C."/>
            <person name="Meng S."/>
            <person name="Li G."/>
            <person name="Viehrig K."/>
            <person name="Ye F."/>
            <person name="Su P."/>
            <person name="Kiefer A.F."/>
            <person name="Nichols A."/>
            <person name="Cepeda A.J."/>
            <person name="Yan W."/>
            <person name="Fan B."/>
            <person name="Jiang Y."/>
            <person name="Adhikari A."/>
            <person name="Zheng C.-J."/>
            <person name="Schuster L."/>
            <person name="Cowan T.M."/>
            <person name="Smanski M.J."/>
            <person name="Chevrette M.G."/>
            <person name="De Carvalho L.P.S."/>
            <person name="Shen B."/>
        </authorList>
    </citation>
    <scope>NUCLEOTIDE SEQUENCE [LARGE SCALE GENOMIC DNA]</scope>
    <source>
        <strain evidence="1 2">NPDC020568</strain>
    </source>
</reference>
<proteinExistence type="predicted"/>
<dbReference type="Proteomes" id="UP001611263">
    <property type="component" value="Unassembled WGS sequence"/>
</dbReference>
<comment type="caution">
    <text evidence="1">The sequence shown here is derived from an EMBL/GenBank/DDBJ whole genome shotgun (WGS) entry which is preliminary data.</text>
</comment>
<organism evidence="1 2">
    <name type="scientific">Nocardia carnea</name>
    <dbReference type="NCBI Taxonomy" id="37328"/>
    <lineage>
        <taxon>Bacteria</taxon>
        <taxon>Bacillati</taxon>
        <taxon>Actinomycetota</taxon>
        <taxon>Actinomycetes</taxon>
        <taxon>Mycobacteriales</taxon>
        <taxon>Nocardiaceae</taxon>
        <taxon>Nocardia</taxon>
    </lineage>
</organism>
<sequence>MNDNIDTAAQDDPEWVVWSSPERVSAVIDRLFTETLPAVPSDWRTQTGAAEAIGPMPQGLDRYSDELTLHWLDDAFDYFFPDEDPLFESRNADLVDQFVCYIGEYFVRHCGGRWINDPEMGGVLSSEDGRLYGFGPTIGYDWTDETDYPVIMLFDAPNTDFRRAISSEWYSRAVDYAAAHGLEHEGLGLLREHGLA</sequence>
<keyword evidence="2" id="KW-1185">Reference proteome</keyword>
<evidence type="ECO:0008006" key="3">
    <source>
        <dbReference type="Google" id="ProtNLM"/>
    </source>
</evidence>
<gene>
    <name evidence="1" type="ORF">ACH4WX_23900</name>
</gene>